<reference evidence="2 3" key="1">
    <citation type="submission" date="2019-08" db="EMBL/GenBank/DDBJ databases">
        <authorList>
            <person name="Shi S."/>
        </authorList>
    </citation>
    <scope>NUCLEOTIDE SEQUENCE [LARGE SCALE GENOMIC DNA]</scope>
    <source>
        <strain evidence="2 3">GY10130</strain>
    </source>
</reference>
<evidence type="ECO:0000256" key="1">
    <source>
        <dbReference type="SAM" id="Phobius"/>
    </source>
</evidence>
<feature type="transmembrane region" description="Helical" evidence="1">
    <location>
        <begin position="59"/>
        <end position="81"/>
    </location>
</feature>
<dbReference type="Pfam" id="PF06170">
    <property type="entry name" value="DUF983"/>
    <property type="match status" value="1"/>
</dbReference>
<dbReference type="Proteomes" id="UP000321926">
    <property type="component" value="Unassembled WGS sequence"/>
</dbReference>
<proteinExistence type="predicted"/>
<keyword evidence="3" id="KW-1185">Reference proteome</keyword>
<protein>
    <submittedName>
        <fullName evidence="2">DUF983 domain-containing protein</fullName>
    </submittedName>
</protein>
<evidence type="ECO:0000313" key="3">
    <source>
        <dbReference type="Proteomes" id="UP000321926"/>
    </source>
</evidence>
<accession>A0A5C8J4D8</accession>
<keyword evidence="1" id="KW-0472">Membrane</keyword>
<name>A0A5C8J4D8_9BACT</name>
<sequence>MSQKNSLLYSIVACKCPRCRDGNMFIEKAHYTTRFADMHTNCPCCGQAFEPEPGYYYGAMYVSFAINVAIFFITLLVLYQIVEEVSVAMMAGAVAVVVVGLLPVIFRISRSLWISIFIRYEGACSDIPKKNQA</sequence>
<dbReference type="EMBL" id="VRTY01000101">
    <property type="protein sequence ID" value="TXK31145.1"/>
    <property type="molecule type" value="Genomic_DNA"/>
</dbReference>
<comment type="caution">
    <text evidence="2">The sequence shown here is derived from an EMBL/GenBank/DDBJ whole genome shotgun (WGS) entry which is preliminary data.</text>
</comment>
<dbReference type="OrthoDB" id="9790326at2"/>
<dbReference type="AlphaFoldDB" id="A0A5C8J4D8"/>
<feature type="transmembrane region" description="Helical" evidence="1">
    <location>
        <begin position="87"/>
        <end position="106"/>
    </location>
</feature>
<evidence type="ECO:0000313" key="2">
    <source>
        <dbReference type="EMBL" id="TXK31145.1"/>
    </source>
</evidence>
<keyword evidence="1" id="KW-1133">Transmembrane helix</keyword>
<keyword evidence="1" id="KW-0812">Transmembrane</keyword>
<dbReference type="RefSeq" id="WP_147923523.1">
    <property type="nucleotide sequence ID" value="NZ_VRTY01000101.1"/>
</dbReference>
<dbReference type="InterPro" id="IPR009325">
    <property type="entry name" value="DUF983"/>
</dbReference>
<organism evidence="2 3">
    <name type="scientific">Pontibacter qinzhouensis</name>
    <dbReference type="NCBI Taxonomy" id="2603253"/>
    <lineage>
        <taxon>Bacteria</taxon>
        <taxon>Pseudomonadati</taxon>
        <taxon>Bacteroidota</taxon>
        <taxon>Cytophagia</taxon>
        <taxon>Cytophagales</taxon>
        <taxon>Hymenobacteraceae</taxon>
        <taxon>Pontibacter</taxon>
    </lineage>
</organism>
<gene>
    <name evidence="2" type="ORF">FVR03_19880</name>
</gene>